<dbReference type="PANTHER" id="PTHR43481">
    <property type="entry name" value="FRUCTOSE-1-PHOSPHATE PHOSPHATASE"/>
    <property type="match status" value="1"/>
</dbReference>
<sequence>MRIALLLMCLHPAATRQMGKPRAVLFDFDGSLAQSEEAHRKRFVAATGVACDSARWDSECVGRNTEWIVCHLLGVDEPPAAVIEDLRQRVVSDAFLADVAPTRGGLELLKALREAAIPVAVVTSGLRAYVSACLERWGVEVDYIVAGDDDVAHKPAPDPYLTACEHFAVAPAECVAVEDSPSGLQSALAAGVPVVAIANPANAGLPLLDEARAVQGDLTDRAPFGM</sequence>
<dbReference type="InterPro" id="IPR006439">
    <property type="entry name" value="HAD-SF_hydro_IA"/>
</dbReference>
<dbReference type="Pfam" id="PF13419">
    <property type="entry name" value="HAD_2"/>
    <property type="match status" value="1"/>
</dbReference>
<dbReference type="InterPro" id="IPR051806">
    <property type="entry name" value="HAD-like_SPP"/>
</dbReference>
<dbReference type="SFLD" id="SFLDS00003">
    <property type="entry name" value="Haloacid_Dehalogenase"/>
    <property type="match status" value="1"/>
</dbReference>
<dbReference type="NCBIfam" id="TIGR01509">
    <property type="entry name" value="HAD-SF-IA-v3"/>
    <property type="match status" value="1"/>
</dbReference>
<dbReference type="Gene3D" id="3.40.50.1000">
    <property type="entry name" value="HAD superfamily/HAD-like"/>
    <property type="match status" value="1"/>
</dbReference>
<evidence type="ECO:0000256" key="1">
    <source>
        <dbReference type="SAM" id="SignalP"/>
    </source>
</evidence>
<dbReference type="EMBL" id="CAKKNE010000004">
    <property type="protein sequence ID" value="CAH0373425.1"/>
    <property type="molecule type" value="Genomic_DNA"/>
</dbReference>
<accession>A0A8J2WMT2</accession>
<dbReference type="OrthoDB" id="40579at2759"/>
<dbReference type="InterPro" id="IPR036412">
    <property type="entry name" value="HAD-like_sf"/>
</dbReference>
<dbReference type="Gene3D" id="1.10.150.240">
    <property type="entry name" value="Putative phosphatase, domain 2"/>
    <property type="match status" value="1"/>
</dbReference>
<dbReference type="PANTHER" id="PTHR43481:SF4">
    <property type="entry name" value="GLYCEROL-1-PHOSPHATE PHOSPHOHYDROLASE 1-RELATED"/>
    <property type="match status" value="1"/>
</dbReference>
<organism evidence="2 3">
    <name type="scientific">Pelagomonas calceolata</name>
    <dbReference type="NCBI Taxonomy" id="35677"/>
    <lineage>
        <taxon>Eukaryota</taxon>
        <taxon>Sar</taxon>
        <taxon>Stramenopiles</taxon>
        <taxon>Ochrophyta</taxon>
        <taxon>Pelagophyceae</taxon>
        <taxon>Pelagomonadales</taxon>
        <taxon>Pelagomonadaceae</taxon>
        <taxon>Pelagomonas</taxon>
    </lineage>
</organism>
<gene>
    <name evidence="2" type="ORF">PECAL_4P06190</name>
</gene>
<comment type="caution">
    <text evidence="2">The sequence shown here is derived from an EMBL/GenBank/DDBJ whole genome shotgun (WGS) entry which is preliminary data.</text>
</comment>
<name>A0A8J2WMT2_9STRA</name>
<dbReference type="InterPro" id="IPR041492">
    <property type="entry name" value="HAD_2"/>
</dbReference>
<dbReference type="InterPro" id="IPR023214">
    <property type="entry name" value="HAD_sf"/>
</dbReference>
<protein>
    <recommendedName>
        <fullName evidence="4">Riboflavin kinase</fullName>
    </recommendedName>
</protein>
<dbReference type="GO" id="GO:0050308">
    <property type="term" value="F:sugar-phosphatase activity"/>
    <property type="evidence" value="ECO:0007669"/>
    <property type="project" value="TreeGrafter"/>
</dbReference>
<proteinExistence type="predicted"/>
<feature type="chain" id="PRO_5035194207" description="Riboflavin kinase" evidence="1">
    <location>
        <begin position="16"/>
        <end position="226"/>
    </location>
</feature>
<dbReference type="SUPFAM" id="SSF56784">
    <property type="entry name" value="HAD-like"/>
    <property type="match status" value="1"/>
</dbReference>
<evidence type="ECO:0008006" key="4">
    <source>
        <dbReference type="Google" id="ProtNLM"/>
    </source>
</evidence>
<dbReference type="Proteomes" id="UP000789595">
    <property type="component" value="Unassembled WGS sequence"/>
</dbReference>
<dbReference type="InterPro" id="IPR023198">
    <property type="entry name" value="PGP-like_dom2"/>
</dbReference>
<reference evidence="2" key="1">
    <citation type="submission" date="2021-11" db="EMBL/GenBank/DDBJ databases">
        <authorList>
            <consortium name="Genoscope - CEA"/>
            <person name="William W."/>
        </authorList>
    </citation>
    <scope>NUCLEOTIDE SEQUENCE</scope>
</reference>
<dbReference type="SFLD" id="SFLDG01129">
    <property type="entry name" value="C1.5:_HAD__Beta-PGM__Phosphata"/>
    <property type="match status" value="1"/>
</dbReference>
<feature type="signal peptide" evidence="1">
    <location>
        <begin position="1"/>
        <end position="15"/>
    </location>
</feature>
<evidence type="ECO:0000313" key="3">
    <source>
        <dbReference type="Proteomes" id="UP000789595"/>
    </source>
</evidence>
<dbReference type="AlphaFoldDB" id="A0A8J2WMT2"/>
<evidence type="ECO:0000313" key="2">
    <source>
        <dbReference type="EMBL" id="CAH0373425.1"/>
    </source>
</evidence>
<keyword evidence="1" id="KW-0732">Signal</keyword>
<keyword evidence="3" id="KW-1185">Reference proteome</keyword>